<feature type="compositionally biased region" description="Low complexity" evidence="1">
    <location>
        <begin position="190"/>
        <end position="204"/>
    </location>
</feature>
<evidence type="ECO:0000313" key="3">
    <source>
        <dbReference type="Proteomes" id="UP000235388"/>
    </source>
</evidence>
<feature type="region of interest" description="Disordered" evidence="1">
    <location>
        <begin position="1"/>
        <end position="29"/>
    </location>
</feature>
<feature type="compositionally biased region" description="Polar residues" evidence="1">
    <location>
        <begin position="311"/>
        <end position="323"/>
    </location>
</feature>
<feature type="compositionally biased region" description="Low complexity" evidence="1">
    <location>
        <begin position="162"/>
        <end position="172"/>
    </location>
</feature>
<protein>
    <submittedName>
        <fullName evidence="2">Uncharacterized protein</fullName>
    </submittedName>
</protein>
<feature type="compositionally biased region" description="Polar residues" evidence="1">
    <location>
        <begin position="509"/>
        <end position="523"/>
    </location>
</feature>
<dbReference type="EMBL" id="PGCJ01000892">
    <property type="protein sequence ID" value="PLW15566.1"/>
    <property type="molecule type" value="Genomic_DNA"/>
</dbReference>
<feature type="compositionally biased region" description="Polar residues" evidence="1">
    <location>
        <begin position="277"/>
        <end position="290"/>
    </location>
</feature>
<sequence>MLAAQVHQAQAQEHSRPRSYSHQNTSTTATLAQSHLNSHLAQHQPNRPVSAALQSSIPGYGFVHQSLIPHSLMIPTVYAFNQQLVGQQQQQQQQHQYQQPLYNGLSLFHSSSSFPELAHQQNLPFHSQVPTRNLHSSSTPIFGPPPAPMARPAHPDHFTPCSATAAAASSTLTHHRHPSPSLHPHHLRSQSRSLSASQVHSSSANPPQRKSHSPSPTSSISSAPSHGSVVSNTHHPSTFNNQMYGNRHPAANTDPPSPSRFTSPLSGSSGFPPGPRSRTQSAQSDRSSPFSHPGSAPKPPNGNNVHRVRTDSQNSHHSISSHGFPNGPSGYGLKPAGSLNEPQFTFNSSPTARSSTAPPPNLSPSSIPPSSTIQGRPSSPSTHSFNPPNPNIGNMVRRSSPLAQSNHSPHHSSSVHQTDPTPRQPAAATTTTATTTATTTSTTTNTSTSSSSASYRHSSASTVTITPAPSSTVSGNMTTVPAIQPDEEVDEDSDTTSDVDHRPPGHRSTPGTSVDSSTSNFTQPEDVPSANKSTSVFPDRTPQRHSKHSLSNKLRRALTINSMHDNMGCDSIPELDPVGGNERLKSSSASIAGVPSSPSIANKAKSGRQPGSSRRFGFLNSKNNSSTDNLSISSTVSSASVMIRKLGNLGKSARTKGVMGLTKIFKDKNDAAAGESSVDDKLKRASANSQQKNLASTSVAQVQAEVDRSLSAEFPGMTPAAAFIHKQKQQYAQQEAAAAAAAAASASAALNQQQSSDSVRSKGRAGSVGSAGSLTPGSASEARKKMIEKEKEKIKSKKSRKWGFSTLGSSSSGNAQANLPVSASVEDLHRSSEPASDAEDNEDWDDNTVRGPAMEGLIEAIKSGPPKSIEELRDDDDDEALDEYDMESLYGHSSSVEGSSTRRTGLKPRPSREAVPKKGILKNAQNFSQEQHLSPVSFQSKPISAATTPDSPKPQALAEDLGRPAQSQPASGVEQQQQQQQQQPVATIDFGGEVPDLKLSIAGADIKAHIKDLKDRRATFAQHLSVHTTWPPAIYDRRGELATCNRLTPTLAQRIKEEINAFKMEEMEVHYASRVHTHFFV</sequence>
<dbReference type="PANTHER" id="PTHR12751:SF18">
    <property type="entry name" value="PHOSPHATASE AND ACTIN REGULATOR 1"/>
    <property type="match status" value="1"/>
</dbReference>
<feature type="compositionally biased region" description="Polar residues" evidence="1">
    <location>
        <begin position="128"/>
        <end position="139"/>
    </location>
</feature>
<feature type="region of interest" description="Disordered" evidence="1">
    <location>
        <begin position="565"/>
        <end position="631"/>
    </location>
</feature>
<dbReference type="AlphaFoldDB" id="A0A2N5SQT7"/>
<feature type="compositionally biased region" description="Polar residues" evidence="1">
    <location>
        <begin position="941"/>
        <end position="950"/>
    </location>
</feature>
<feature type="region of interest" description="Disordered" evidence="1">
    <location>
        <begin position="128"/>
        <end position="552"/>
    </location>
</feature>
<feature type="compositionally biased region" description="Polar residues" evidence="1">
    <location>
        <begin position="463"/>
        <end position="481"/>
    </location>
</feature>
<feature type="compositionally biased region" description="Low complexity" evidence="1">
    <location>
        <begin position="405"/>
        <end position="416"/>
    </location>
</feature>
<proteinExistence type="predicted"/>
<dbReference type="Proteomes" id="UP000235388">
    <property type="component" value="Unassembled WGS sequence"/>
</dbReference>
<feature type="region of interest" description="Disordered" evidence="1">
    <location>
        <begin position="753"/>
        <end position="920"/>
    </location>
</feature>
<reference evidence="2 3" key="1">
    <citation type="submission" date="2017-11" db="EMBL/GenBank/DDBJ databases">
        <title>De novo assembly and phasing of dikaryotic genomes from two isolates of Puccinia coronata f. sp. avenae, the causal agent of oat crown rust.</title>
        <authorList>
            <person name="Miller M.E."/>
            <person name="Zhang Y."/>
            <person name="Omidvar V."/>
            <person name="Sperschneider J."/>
            <person name="Schwessinger B."/>
            <person name="Raley C."/>
            <person name="Palmer J.M."/>
            <person name="Garnica D."/>
            <person name="Upadhyaya N."/>
            <person name="Rathjen J."/>
            <person name="Taylor J.M."/>
            <person name="Park R.F."/>
            <person name="Dodds P.N."/>
            <person name="Hirsch C.D."/>
            <person name="Kianian S.F."/>
            <person name="Figueroa M."/>
        </authorList>
    </citation>
    <scope>NUCLEOTIDE SEQUENCE [LARGE SCALE GENOMIC DNA]</scope>
    <source>
        <strain evidence="2">12NC29</strain>
    </source>
</reference>
<gene>
    <name evidence="2" type="ORF">PCANC_15846</name>
</gene>
<keyword evidence="3" id="KW-1185">Reference proteome</keyword>
<dbReference type="PANTHER" id="PTHR12751">
    <property type="entry name" value="PHOSPHATASE AND ACTIN REGULATOR PHACTR"/>
    <property type="match status" value="1"/>
</dbReference>
<feature type="compositionally biased region" description="Basic and acidic residues" evidence="1">
    <location>
        <begin position="781"/>
        <end position="793"/>
    </location>
</feature>
<feature type="compositionally biased region" description="Polar residues" evidence="1">
    <location>
        <begin position="806"/>
        <end position="821"/>
    </location>
</feature>
<dbReference type="GO" id="GO:0030036">
    <property type="term" value="P:actin cytoskeleton organization"/>
    <property type="evidence" value="ECO:0007669"/>
    <property type="project" value="TreeGrafter"/>
</dbReference>
<evidence type="ECO:0000313" key="2">
    <source>
        <dbReference type="EMBL" id="PLW15566.1"/>
    </source>
</evidence>
<organism evidence="2 3">
    <name type="scientific">Puccinia coronata f. sp. avenae</name>
    <dbReference type="NCBI Taxonomy" id="200324"/>
    <lineage>
        <taxon>Eukaryota</taxon>
        <taxon>Fungi</taxon>
        <taxon>Dikarya</taxon>
        <taxon>Basidiomycota</taxon>
        <taxon>Pucciniomycotina</taxon>
        <taxon>Pucciniomycetes</taxon>
        <taxon>Pucciniales</taxon>
        <taxon>Pucciniaceae</taxon>
        <taxon>Puccinia</taxon>
    </lineage>
</organism>
<feature type="compositionally biased region" description="Low complexity" evidence="1">
    <location>
        <begin position="426"/>
        <end position="462"/>
    </location>
</feature>
<feature type="compositionally biased region" description="Acidic residues" evidence="1">
    <location>
        <begin position="485"/>
        <end position="497"/>
    </location>
</feature>
<feature type="compositionally biased region" description="Low complexity" evidence="1">
    <location>
        <begin position="586"/>
        <end position="601"/>
    </location>
</feature>
<feature type="region of interest" description="Disordered" evidence="1">
    <location>
        <begin position="941"/>
        <end position="984"/>
    </location>
</feature>
<comment type="caution">
    <text evidence="2">The sequence shown here is derived from an EMBL/GenBank/DDBJ whole genome shotgun (WGS) entry which is preliminary data.</text>
</comment>
<dbReference type="STRING" id="200324.A0A2N5SQT7"/>
<feature type="compositionally biased region" description="Basic residues" evidence="1">
    <location>
        <begin position="173"/>
        <end position="189"/>
    </location>
</feature>
<feature type="compositionally biased region" description="Polar residues" evidence="1">
    <location>
        <begin position="620"/>
        <end position="630"/>
    </location>
</feature>
<feature type="compositionally biased region" description="Low complexity" evidence="1">
    <location>
        <begin position="213"/>
        <end position="231"/>
    </location>
</feature>
<feature type="compositionally biased region" description="Polar residues" evidence="1">
    <location>
        <begin position="18"/>
        <end position="29"/>
    </location>
</feature>
<dbReference type="OrthoDB" id="5563016at2759"/>
<feature type="compositionally biased region" description="Polar residues" evidence="1">
    <location>
        <begin position="965"/>
        <end position="974"/>
    </location>
</feature>
<feature type="compositionally biased region" description="Polar residues" evidence="1">
    <location>
        <begin position="232"/>
        <end position="244"/>
    </location>
</feature>
<feature type="compositionally biased region" description="Polar residues" evidence="1">
    <location>
        <begin position="372"/>
        <end position="386"/>
    </location>
</feature>
<feature type="compositionally biased region" description="Low complexity" evidence="1">
    <location>
        <begin position="1"/>
        <end position="12"/>
    </location>
</feature>
<feature type="compositionally biased region" description="Polar residues" evidence="1">
    <location>
        <begin position="891"/>
        <end position="903"/>
    </location>
</feature>
<evidence type="ECO:0000256" key="1">
    <source>
        <dbReference type="SAM" id="MobiDB-lite"/>
    </source>
</evidence>
<name>A0A2N5SQT7_9BASI</name>
<feature type="compositionally biased region" description="Acidic residues" evidence="1">
    <location>
        <begin position="836"/>
        <end position="846"/>
    </location>
</feature>
<dbReference type="GO" id="GO:0003779">
    <property type="term" value="F:actin binding"/>
    <property type="evidence" value="ECO:0007669"/>
    <property type="project" value="TreeGrafter"/>
</dbReference>
<feature type="compositionally biased region" description="Acidic residues" evidence="1">
    <location>
        <begin position="872"/>
        <end position="886"/>
    </location>
</feature>
<feature type="compositionally biased region" description="Basic residues" evidence="1">
    <location>
        <begin position="543"/>
        <end position="552"/>
    </location>
</feature>
<accession>A0A2N5SQT7</accession>